<reference evidence="2" key="3">
    <citation type="submission" date="2015-06" db="UniProtKB">
        <authorList>
            <consortium name="EnsemblMetazoa"/>
        </authorList>
    </citation>
    <scope>IDENTIFICATION</scope>
</reference>
<keyword evidence="3" id="KW-1185">Reference proteome</keyword>
<dbReference type="EnsemblMetazoa" id="HelroT163017">
    <property type="protein sequence ID" value="HelroP163017"/>
    <property type="gene ID" value="HelroG163017"/>
</dbReference>
<dbReference type="HOGENOM" id="CLU_1898509_0_0_1"/>
<dbReference type="EMBL" id="KB097143">
    <property type="protein sequence ID" value="ESN99467.1"/>
    <property type="molecule type" value="Genomic_DNA"/>
</dbReference>
<evidence type="ECO:0000313" key="1">
    <source>
        <dbReference type="EMBL" id="ESN99467.1"/>
    </source>
</evidence>
<dbReference type="Proteomes" id="UP000015101">
    <property type="component" value="Unassembled WGS sequence"/>
</dbReference>
<dbReference type="GeneID" id="20199905"/>
<gene>
    <name evidence="2" type="primary">20199905</name>
    <name evidence="1" type="ORF">HELRODRAFT_163017</name>
</gene>
<organism evidence="2 3">
    <name type="scientific">Helobdella robusta</name>
    <name type="common">Californian leech</name>
    <dbReference type="NCBI Taxonomy" id="6412"/>
    <lineage>
        <taxon>Eukaryota</taxon>
        <taxon>Metazoa</taxon>
        <taxon>Spiralia</taxon>
        <taxon>Lophotrochozoa</taxon>
        <taxon>Annelida</taxon>
        <taxon>Clitellata</taxon>
        <taxon>Hirudinea</taxon>
        <taxon>Rhynchobdellida</taxon>
        <taxon>Glossiphoniidae</taxon>
        <taxon>Helobdella</taxon>
    </lineage>
</organism>
<protein>
    <submittedName>
        <fullName evidence="1 2">Uncharacterized protein</fullName>
    </submittedName>
</protein>
<accession>T1ETK5</accession>
<dbReference type="InParanoid" id="T1ETK5"/>
<dbReference type="KEGG" id="hro:HELRODRAFT_163017"/>
<dbReference type="CTD" id="20199905"/>
<evidence type="ECO:0000313" key="3">
    <source>
        <dbReference type="Proteomes" id="UP000015101"/>
    </source>
</evidence>
<proteinExistence type="predicted"/>
<sequence>MEGSLETEPFYKKVQELEIGIMSLVWKDITVQFHKASKTLRPPGISLDIVIQLYCKTSAVSFTYSHEFEINTYYTINDEEIIESTNQAADYVALQTSRQFLCTGTAFLNLRWEKSRSMNRKVNLGASKCISASS</sequence>
<dbReference type="EMBL" id="AMQM01001267">
    <property type="status" value="NOT_ANNOTATED_CDS"/>
    <property type="molecule type" value="Genomic_DNA"/>
</dbReference>
<reference evidence="1 3" key="2">
    <citation type="journal article" date="2013" name="Nature">
        <title>Insights into bilaterian evolution from three spiralian genomes.</title>
        <authorList>
            <person name="Simakov O."/>
            <person name="Marletaz F."/>
            <person name="Cho S.J."/>
            <person name="Edsinger-Gonzales E."/>
            <person name="Havlak P."/>
            <person name="Hellsten U."/>
            <person name="Kuo D.H."/>
            <person name="Larsson T."/>
            <person name="Lv J."/>
            <person name="Arendt D."/>
            <person name="Savage R."/>
            <person name="Osoegawa K."/>
            <person name="de Jong P."/>
            <person name="Grimwood J."/>
            <person name="Chapman J.A."/>
            <person name="Shapiro H."/>
            <person name="Aerts A."/>
            <person name="Otillar R.P."/>
            <person name="Terry A.Y."/>
            <person name="Boore J.L."/>
            <person name="Grigoriev I.V."/>
            <person name="Lindberg D.R."/>
            <person name="Seaver E.C."/>
            <person name="Weisblat D.A."/>
            <person name="Putnam N.H."/>
            <person name="Rokhsar D.S."/>
        </authorList>
    </citation>
    <scope>NUCLEOTIDE SEQUENCE</scope>
</reference>
<dbReference type="AlphaFoldDB" id="T1ETK5"/>
<name>T1ETK5_HELRO</name>
<evidence type="ECO:0000313" key="2">
    <source>
        <dbReference type="EnsemblMetazoa" id="HelroP163017"/>
    </source>
</evidence>
<reference evidence="3" key="1">
    <citation type="submission" date="2012-12" db="EMBL/GenBank/DDBJ databases">
        <authorList>
            <person name="Hellsten U."/>
            <person name="Grimwood J."/>
            <person name="Chapman J.A."/>
            <person name="Shapiro H."/>
            <person name="Aerts A."/>
            <person name="Otillar R.P."/>
            <person name="Terry A.Y."/>
            <person name="Boore J.L."/>
            <person name="Simakov O."/>
            <person name="Marletaz F."/>
            <person name="Cho S.-J."/>
            <person name="Edsinger-Gonzales E."/>
            <person name="Havlak P."/>
            <person name="Kuo D.-H."/>
            <person name="Larsson T."/>
            <person name="Lv J."/>
            <person name="Arendt D."/>
            <person name="Savage R."/>
            <person name="Osoegawa K."/>
            <person name="de Jong P."/>
            <person name="Lindberg D.R."/>
            <person name="Seaver E.C."/>
            <person name="Weisblat D.A."/>
            <person name="Putnam N.H."/>
            <person name="Grigoriev I.V."/>
            <person name="Rokhsar D.S."/>
        </authorList>
    </citation>
    <scope>NUCLEOTIDE SEQUENCE</scope>
</reference>
<dbReference type="RefSeq" id="XP_009023303.1">
    <property type="nucleotide sequence ID" value="XM_009025055.1"/>
</dbReference>